<dbReference type="InterPro" id="IPR012677">
    <property type="entry name" value="Nucleotide-bd_a/b_plait_sf"/>
</dbReference>
<evidence type="ECO:0000256" key="1">
    <source>
        <dbReference type="PROSITE-ProRule" id="PRU00176"/>
    </source>
</evidence>
<evidence type="ECO:0000259" key="3">
    <source>
        <dbReference type="PROSITE" id="PS50102"/>
    </source>
</evidence>
<dbReference type="EMBL" id="JADAQX010000154">
    <property type="protein sequence ID" value="KAF8821618.1"/>
    <property type="molecule type" value="Genomic_DNA"/>
</dbReference>
<evidence type="ECO:0000313" key="5">
    <source>
        <dbReference type="Proteomes" id="UP000823046"/>
    </source>
</evidence>
<name>A0ABQ7JC60_9APIC</name>
<feature type="compositionally biased region" description="Polar residues" evidence="2">
    <location>
        <begin position="396"/>
        <end position="408"/>
    </location>
</feature>
<feature type="domain" description="RRM" evidence="3">
    <location>
        <begin position="111"/>
        <end position="201"/>
    </location>
</feature>
<organism evidence="4 5">
    <name type="scientific">Cardiosporidium cionae</name>
    <dbReference type="NCBI Taxonomy" id="476202"/>
    <lineage>
        <taxon>Eukaryota</taxon>
        <taxon>Sar</taxon>
        <taxon>Alveolata</taxon>
        <taxon>Apicomplexa</taxon>
        <taxon>Aconoidasida</taxon>
        <taxon>Nephromycida</taxon>
        <taxon>Cardiosporidium</taxon>
    </lineage>
</organism>
<protein>
    <recommendedName>
        <fullName evidence="3">RRM domain-containing protein</fullName>
    </recommendedName>
</protein>
<keyword evidence="1" id="KW-0694">RNA-binding</keyword>
<gene>
    <name evidence="4" type="ORF">IE077_004309</name>
</gene>
<dbReference type="PROSITE" id="PS50102">
    <property type="entry name" value="RRM"/>
    <property type="match status" value="1"/>
</dbReference>
<proteinExistence type="predicted"/>
<dbReference type="SUPFAM" id="SSF54928">
    <property type="entry name" value="RNA-binding domain, RBD"/>
    <property type="match status" value="1"/>
</dbReference>
<evidence type="ECO:0000256" key="2">
    <source>
        <dbReference type="SAM" id="MobiDB-lite"/>
    </source>
</evidence>
<feature type="region of interest" description="Disordered" evidence="2">
    <location>
        <begin position="383"/>
        <end position="408"/>
    </location>
</feature>
<keyword evidence="5" id="KW-1185">Reference proteome</keyword>
<evidence type="ECO:0000313" key="4">
    <source>
        <dbReference type="EMBL" id="KAF8821618.1"/>
    </source>
</evidence>
<accession>A0ABQ7JC60</accession>
<reference evidence="4 5" key="1">
    <citation type="journal article" date="2020" name="bioRxiv">
        <title>Metabolic contributions of an alphaproteobacterial endosymbiont in the apicomplexan Cardiosporidium cionae.</title>
        <authorList>
            <person name="Hunter E.S."/>
            <person name="Paight C.J."/>
            <person name="Lane C.E."/>
        </authorList>
    </citation>
    <scope>NUCLEOTIDE SEQUENCE [LARGE SCALE GENOMIC DNA]</scope>
    <source>
        <strain evidence="4">ESH_2018</strain>
    </source>
</reference>
<dbReference type="Gene3D" id="3.30.70.330">
    <property type="match status" value="1"/>
</dbReference>
<dbReference type="Proteomes" id="UP000823046">
    <property type="component" value="Unassembled WGS sequence"/>
</dbReference>
<dbReference type="InterPro" id="IPR035979">
    <property type="entry name" value="RBD_domain_sf"/>
</dbReference>
<sequence length="408" mass="47506">MTMSPESHILLEWNDGNMGSKASSCSLMAIERRVVGAFFSLSASRIPFSHSFHTAFGASKMKAEVTTPYQRKDSQDLIHYPDMSKITKKRIDWMYDSPKSGYEGANIFGPNTIEIKGLPACKTPEYMQERLRRFFSKFGFVAMCRCIPHSLDPYQCEGTAYIAFRAREAALEAAKTNLQFPPSLQHKILKLRHLDTDVTNKTFSILEMRHHNNEVVNVARQLYQAILKEGPRPLSSIWMGLIERRFRSDAKMLAEECIIKCFGNWITFLTAEPFRKIFLVRQHTVENRTEKSREPNRYSPMVKLEQILEHAKVILNQKVTAELTTYWRNGKHVLPRFFLDRNFFKLKYTRLSEKFQMLSRPAKTCHVFDERFLFKLQKKRERSLRKKSAHEKLRSSDQQASTQGGIET</sequence>
<comment type="caution">
    <text evidence="4">The sequence shown here is derived from an EMBL/GenBank/DDBJ whole genome shotgun (WGS) entry which is preliminary data.</text>
</comment>
<dbReference type="InterPro" id="IPR000504">
    <property type="entry name" value="RRM_dom"/>
</dbReference>